<gene>
    <name evidence="9" type="ORF">EJQ19_10035</name>
</gene>
<evidence type="ECO:0000256" key="6">
    <source>
        <dbReference type="ARBA" id="ARBA00023136"/>
    </source>
</evidence>
<evidence type="ECO:0000313" key="9">
    <source>
        <dbReference type="EMBL" id="RTE09865.1"/>
    </source>
</evidence>
<dbReference type="OrthoDB" id="61400at2"/>
<evidence type="ECO:0000256" key="1">
    <source>
        <dbReference type="ARBA" id="ARBA00004651"/>
    </source>
</evidence>
<dbReference type="SUPFAM" id="SSF161098">
    <property type="entry name" value="MetI-like"/>
    <property type="match status" value="1"/>
</dbReference>
<keyword evidence="10" id="KW-1185">Reference proteome</keyword>
<organism evidence="9 10">
    <name type="scientific">Paenibacillus whitsoniae</name>
    <dbReference type="NCBI Taxonomy" id="2496558"/>
    <lineage>
        <taxon>Bacteria</taxon>
        <taxon>Bacillati</taxon>
        <taxon>Bacillota</taxon>
        <taxon>Bacilli</taxon>
        <taxon>Bacillales</taxon>
        <taxon>Paenibacillaceae</taxon>
        <taxon>Paenibacillus</taxon>
    </lineage>
</organism>
<evidence type="ECO:0000256" key="7">
    <source>
        <dbReference type="RuleBase" id="RU363032"/>
    </source>
</evidence>
<dbReference type="CDD" id="cd06261">
    <property type="entry name" value="TM_PBP2"/>
    <property type="match status" value="1"/>
</dbReference>
<dbReference type="PANTHER" id="PTHR43744:SF9">
    <property type="entry name" value="POLYGALACTURONAN_RHAMNOGALACTURONAN TRANSPORT SYSTEM PERMEASE PROTEIN YTCP"/>
    <property type="match status" value="1"/>
</dbReference>
<protein>
    <submittedName>
        <fullName evidence="9">Carbohydrate ABC transporter permease</fullName>
    </submittedName>
</protein>
<dbReference type="InterPro" id="IPR035906">
    <property type="entry name" value="MetI-like_sf"/>
</dbReference>
<feature type="transmembrane region" description="Helical" evidence="7">
    <location>
        <begin position="112"/>
        <end position="133"/>
    </location>
</feature>
<keyword evidence="4 7" id="KW-0812">Transmembrane</keyword>
<evidence type="ECO:0000256" key="3">
    <source>
        <dbReference type="ARBA" id="ARBA00022475"/>
    </source>
</evidence>
<keyword evidence="3" id="KW-1003">Cell membrane</keyword>
<sequence length="299" mass="32969">MVHDTSPSSRVLDAVIHIVMVLVIIATLFPVLNVIAVSFSSPDNIASGNVFLIPKGFNLSAYYTILFEDVHLPKSFLNSVFITVVGTFVNIIMTTVTAYALSKKYLVFRGFFMTYVVIPMFFGGGIIPLFLVVKTLGLVGSYSALIIPYLISPWWLIIMISFFRTFPVELEEAARIDGCSDLGALIRIVLPLSTAAVATIALFYAVSYWNSFFPALMFLNDYAKYPLQLLLRDIVLQNTLADQLASQGNAALANDLQTSLTPQSVQYATLVVSIVPMLIVYPFIQKYFVKGVMIGSLKG</sequence>
<accession>A0A3S0AQ70</accession>
<feature type="transmembrane region" description="Helical" evidence="7">
    <location>
        <begin position="12"/>
        <end position="32"/>
    </location>
</feature>
<name>A0A3S0AQ70_9BACL</name>
<dbReference type="EMBL" id="RXHU01000025">
    <property type="protein sequence ID" value="RTE09865.1"/>
    <property type="molecule type" value="Genomic_DNA"/>
</dbReference>
<evidence type="ECO:0000256" key="2">
    <source>
        <dbReference type="ARBA" id="ARBA00022448"/>
    </source>
</evidence>
<dbReference type="AlphaFoldDB" id="A0A3S0AQ70"/>
<feature type="transmembrane region" description="Helical" evidence="7">
    <location>
        <begin position="139"/>
        <end position="163"/>
    </location>
</feature>
<evidence type="ECO:0000256" key="4">
    <source>
        <dbReference type="ARBA" id="ARBA00022692"/>
    </source>
</evidence>
<evidence type="ECO:0000313" key="10">
    <source>
        <dbReference type="Proteomes" id="UP000276128"/>
    </source>
</evidence>
<keyword evidence="5 7" id="KW-1133">Transmembrane helix</keyword>
<feature type="domain" description="ABC transmembrane type-1" evidence="8">
    <location>
        <begin position="76"/>
        <end position="284"/>
    </location>
</feature>
<feature type="transmembrane region" description="Helical" evidence="7">
    <location>
        <begin position="265"/>
        <end position="284"/>
    </location>
</feature>
<comment type="caution">
    <text evidence="9">The sequence shown here is derived from an EMBL/GenBank/DDBJ whole genome shotgun (WGS) entry which is preliminary data.</text>
</comment>
<dbReference type="Proteomes" id="UP000276128">
    <property type="component" value="Unassembled WGS sequence"/>
</dbReference>
<comment type="similarity">
    <text evidence="7">Belongs to the binding-protein-dependent transport system permease family.</text>
</comment>
<dbReference type="PANTHER" id="PTHR43744">
    <property type="entry name" value="ABC TRANSPORTER PERMEASE PROTEIN MG189-RELATED-RELATED"/>
    <property type="match status" value="1"/>
</dbReference>
<reference evidence="9 10" key="1">
    <citation type="submission" date="2018-12" db="EMBL/GenBank/DDBJ databases">
        <title>Bacillus ochoae sp. nov., Paenibacillus whitsoniae sp. nov., Paenibacillus spiritus sp. nov. Isolated from the Mars Exploration Rover during spacecraft assembly.</title>
        <authorList>
            <person name="Seuylemezian A."/>
            <person name="Vaishampayan P."/>
        </authorList>
    </citation>
    <scope>NUCLEOTIDE SEQUENCE [LARGE SCALE GENOMIC DNA]</scope>
    <source>
        <strain evidence="9 10">MER 54</strain>
    </source>
</reference>
<dbReference type="InterPro" id="IPR000515">
    <property type="entry name" value="MetI-like"/>
</dbReference>
<dbReference type="Gene3D" id="1.10.3720.10">
    <property type="entry name" value="MetI-like"/>
    <property type="match status" value="1"/>
</dbReference>
<dbReference type="GO" id="GO:0055085">
    <property type="term" value="P:transmembrane transport"/>
    <property type="evidence" value="ECO:0007669"/>
    <property type="project" value="InterPro"/>
</dbReference>
<dbReference type="GO" id="GO:0005886">
    <property type="term" value="C:plasma membrane"/>
    <property type="evidence" value="ECO:0007669"/>
    <property type="project" value="UniProtKB-SubCell"/>
</dbReference>
<feature type="transmembrane region" description="Helical" evidence="7">
    <location>
        <begin position="184"/>
        <end position="209"/>
    </location>
</feature>
<keyword evidence="2 7" id="KW-0813">Transport</keyword>
<dbReference type="Pfam" id="PF00528">
    <property type="entry name" value="BPD_transp_1"/>
    <property type="match status" value="1"/>
</dbReference>
<proteinExistence type="inferred from homology"/>
<evidence type="ECO:0000256" key="5">
    <source>
        <dbReference type="ARBA" id="ARBA00022989"/>
    </source>
</evidence>
<dbReference type="RefSeq" id="WP_126141079.1">
    <property type="nucleotide sequence ID" value="NZ_RXHU01000025.1"/>
</dbReference>
<dbReference type="PROSITE" id="PS50928">
    <property type="entry name" value="ABC_TM1"/>
    <property type="match status" value="1"/>
</dbReference>
<keyword evidence="6 7" id="KW-0472">Membrane</keyword>
<feature type="transmembrane region" description="Helical" evidence="7">
    <location>
        <begin position="76"/>
        <end position="100"/>
    </location>
</feature>
<comment type="subcellular location">
    <subcellularLocation>
        <location evidence="1 7">Cell membrane</location>
        <topology evidence="1 7">Multi-pass membrane protein</topology>
    </subcellularLocation>
</comment>
<evidence type="ECO:0000259" key="8">
    <source>
        <dbReference type="PROSITE" id="PS50928"/>
    </source>
</evidence>